<accession>A0A2A4AKQ0</accession>
<dbReference type="Pfam" id="PF00561">
    <property type="entry name" value="Abhydrolase_1"/>
    <property type="match status" value="1"/>
</dbReference>
<dbReference type="EMBL" id="NWBP01000020">
    <property type="protein sequence ID" value="PCC82974.1"/>
    <property type="molecule type" value="Genomic_DNA"/>
</dbReference>
<evidence type="ECO:0000313" key="3">
    <source>
        <dbReference type="Proteomes" id="UP000218690"/>
    </source>
</evidence>
<proteinExistence type="predicted"/>
<dbReference type="PANTHER" id="PTHR37946">
    <property type="entry name" value="SLL1969 PROTEIN"/>
    <property type="match status" value="1"/>
</dbReference>
<feature type="domain" description="AB hydrolase-1" evidence="1">
    <location>
        <begin position="101"/>
        <end position="203"/>
    </location>
</feature>
<dbReference type="Gene3D" id="3.40.50.1820">
    <property type="entry name" value="alpha/beta hydrolase"/>
    <property type="match status" value="1"/>
</dbReference>
<name>A0A2A4AKQ0_9CORY</name>
<evidence type="ECO:0000259" key="1">
    <source>
        <dbReference type="Pfam" id="PF00561"/>
    </source>
</evidence>
<dbReference type="SUPFAM" id="SSF53474">
    <property type="entry name" value="alpha/beta-Hydrolases"/>
    <property type="match status" value="1"/>
</dbReference>
<comment type="caution">
    <text evidence="2">The sequence shown here is derived from an EMBL/GenBank/DDBJ whole genome shotgun (WGS) entry which is preliminary data.</text>
</comment>
<organism evidence="2 3">
    <name type="scientific">Corynebacterium accolens</name>
    <dbReference type="NCBI Taxonomy" id="38284"/>
    <lineage>
        <taxon>Bacteria</taxon>
        <taxon>Bacillati</taxon>
        <taxon>Actinomycetota</taxon>
        <taxon>Actinomycetes</taxon>
        <taxon>Mycobacteriales</taxon>
        <taxon>Corynebacteriaceae</taxon>
        <taxon>Corynebacterium</taxon>
    </lineage>
</organism>
<reference evidence="2 3" key="1">
    <citation type="submission" date="2017-09" db="EMBL/GenBank/DDBJ databases">
        <title>Draft Genome Sequence of Corynebacterium accolens AH4003.</title>
        <authorList>
            <person name="Chen Y."/>
            <person name="Oosthuysen W.F."/>
            <person name="Kelley S."/>
            <person name="Horswill A."/>
        </authorList>
    </citation>
    <scope>NUCLEOTIDE SEQUENCE [LARGE SCALE GENOMIC DNA]</scope>
    <source>
        <strain evidence="2 3">AH4003</strain>
    </source>
</reference>
<gene>
    <name evidence="2" type="ORF">COM45_05675</name>
</gene>
<dbReference type="GO" id="GO:0003824">
    <property type="term" value="F:catalytic activity"/>
    <property type="evidence" value="ECO:0007669"/>
    <property type="project" value="UniProtKB-ARBA"/>
</dbReference>
<sequence>MAPDPIVELRNSISAQLGKFWRPSEDSPRYGIATPATAIALREDVSQEIASRLHARPDSTPGEKILEADTAATLPLGARIKPRGIFEDDWSARPTPERPWPVILIHGTCDTKGIWQLLGTQLREDGWAVFAPDYGNRATQPIPESSQQLGSYIDAVLNVTGVEKAILVGHSQGGLLARYWMRIDGGAEKVRHLICLSSPNHGTTQGGIVSRLVRSGRQEAVMRSIIDGWFGPAGMQQIVGSKILLDTNVDGDLEPGVTYTCIATKNDAVVVPPETCFLDGSKVKDGTVRNIYVQDFDKRAVVMHEDMPLDKRVHAIVRTLLELIN</sequence>
<protein>
    <submittedName>
        <fullName evidence="2">Lipase</fullName>
    </submittedName>
</protein>
<dbReference type="Proteomes" id="UP000218690">
    <property type="component" value="Unassembled WGS sequence"/>
</dbReference>
<dbReference type="AlphaFoldDB" id="A0A2A4AKQ0"/>
<dbReference type="InterPro" id="IPR000073">
    <property type="entry name" value="AB_hydrolase_1"/>
</dbReference>
<evidence type="ECO:0000313" key="2">
    <source>
        <dbReference type="EMBL" id="PCC82974.1"/>
    </source>
</evidence>
<dbReference type="InterPro" id="IPR029058">
    <property type="entry name" value="AB_hydrolase_fold"/>
</dbReference>
<dbReference type="PANTHER" id="PTHR37946:SF1">
    <property type="entry name" value="SLL1969 PROTEIN"/>
    <property type="match status" value="1"/>
</dbReference>